<dbReference type="GO" id="GO:0030674">
    <property type="term" value="F:protein-macromolecule adaptor activity"/>
    <property type="evidence" value="ECO:0007669"/>
    <property type="project" value="TreeGrafter"/>
</dbReference>
<dbReference type="PANTHER" id="PTHR28043">
    <property type="entry name" value="INCREASED RECOMBINATION CENTERS PROTEIN 6"/>
    <property type="match status" value="1"/>
</dbReference>
<dbReference type="AlphaFoldDB" id="A0AAI9SUB2"/>
<dbReference type="Gene3D" id="3.40.50.11960">
    <property type="match status" value="1"/>
</dbReference>
<dbReference type="InterPro" id="IPR034627">
    <property type="entry name" value="Irc6"/>
</dbReference>
<comment type="caution">
    <text evidence="5">The sequence shown here is derived from an EMBL/GenBank/DDBJ whole genome shotgun (WGS) entry which is preliminary data.</text>
</comment>
<accession>A0AAI9SUB2</accession>
<keyword evidence="6" id="KW-1185">Reference proteome</keyword>
<dbReference type="RefSeq" id="XP_049178914.1">
    <property type="nucleotide sequence ID" value="XM_049325455.1"/>
</dbReference>
<protein>
    <recommendedName>
        <fullName evidence="3">Increased recombination centers protein 6</fullName>
    </recommendedName>
</protein>
<evidence type="ECO:0000256" key="4">
    <source>
        <dbReference type="ARBA" id="ARBA00022447"/>
    </source>
</evidence>
<name>A0AAI9SUB2_9ASCO</name>
<dbReference type="GeneID" id="73381671"/>
<evidence type="ECO:0000256" key="3">
    <source>
        <dbReference type="ARBA" id="ARBA00015902"/>
    </source>
</evidence>
<sequence>MEWFSSNHIFIVGPPHSGKLRAVKALSRHGKQEIDVGFENHGTIAHTTPFLTKYYKVLLSILVDEFPAKRACGKLNDEEKLKEFEKWATEFTSEGMKELRETLVGLLFTVNINDDGLEYLKEALRIFADIKNKFIEEFMWEDGFCAVLGSVPQGDKIERESAVEEIEDLVISHGLEFINMEESGVNAYKEKLGKDRLVELIECHEWSNAEYFENCQEYKKRKMVEFGLGGSNNNDDGDDDDDIELDEKSLAELIRKLTIVRERALDIPLEQRMRYADEMAEEFADVL</sequence>
<dbReference type="PANTHER" id="PTHR28043:SF1">
    <property type="entry name" value="INCREASED RECOMBINATION CENTERS PROTEIN 6"/>
    <property type="match status" value="1"/>
</dbReference>
<evidence type="ECO:0000313" key="6">
    <source>
        <dbReference type="Proteomes" id="UP001202479"/>
    </source>
</evidence>
<evidence type="ECO:0000313" key="5">
    <source>
        <dbReference type="EMBL" id="KAI3403167.2"/>
    </source>
</evidence>
<reference evidence="5" key="1">
    <citation type="journal article" date="2022" name="DNA Res.">
        <title>Genome analysis of five recently described species of the CUG-Ser clade uncovers Candida theae as a new hybrid lineage with pathogenic potential in the Candida parapsilosis species complex.</title>
        <authorList>
            <person name="Mixao V."/>
            <person name="Del Olmo V."/>
            <person name="Hegedusova E."/>
            <person name="Saus E."/>
            <person name="Pryszcz L."/>
            <person name="Cillingova A."/>
            <person name="Nosek J."/>
            <person name="Gabaldon T."/>
        </authorList>
    </citation>
    <scope>NUCLEOTIDE SEQUENCE</scope>
    <source>
        <strain evidence="5">CBS 10844</strain>
    </source>
</reference>
<keyword evidence="4" id="KW-0160">Chromosomal rearrangement</keyword>
<evidence type="ECO:0000256" key="1">
    <source>
        <dbReference type="ARBA" id="ARBA00002976"/>
    </source>
</evidence>
<proteinExistence type="inferred from homology"/>
<dbReference type="Pfam" id="PF10199">
    <property type="entry name" value="Adaptin_binding"/>
    <property type="match status" value="1"/>
</dbReference>
<organism evidence="5 6">
    <name type="scientific">Candida oxycetoniae</name>
    <dbReference type="NCBI Taxonomy" id="497107"/>
    <lineage>
        <taxon>Eukaryota</taxon>
        <taxon>Fungi</taxon>
        <taxon>Dikarya</taxon>
        <taxon>Ascomycota</taxon>
        <taxon>Saccharomycotina</taxon>
        <taxon>Pichiomycetes</taxon>
        <taxon>Debaryomycetaceae</taxon>
        <taxon>Candida/Lodderomyces clade</taxon>
        <taxon>Candida</taxon>
    </lineage>
</organism>
<comment type="function">
    <text evidence="1">Involved in gross chromosomal rearrangements (GCRs) and telomere healing.</text>
</comment>
<dbReference type="Proteomes" id="UP001202479">
    <property type="component" value="Unassembled WGS sequence"/>
</dbReference>
<gene>
    <name evidence="5" type="ORF">KGF56_004056</name>
</gene>
<dbReference type="GO" id="GO:0016192">
    <property type="term" value="P:vesicle-mediated transport"/>
    <property type="evidence" value="ECO:0007669"/>
    <property type="project" value="InterPro"/>
</dbReference>
<dbReference type="EMBL" id="JAHUZD010000137">
    <property type="protein sequence ID" value="KAI3403167.2"/>
    <property type="molecule type" value="Genomic_DNA"/>
</dbReference>
<comment type="similarity">
    <text evidence="2">Belongs to the IRC6 family.</text>
</comment>
<evidence type="ECO:0000256" key="2">
    <source>
        <dbReference type="ARBA" id="ARBA00007973"/>
    </source>
</evidence>